<organism evidence="1">
    <name type="scientific">marine sediment metagenome</name>
    <dbReference type="NCBI Taxonomy" id="412755"/>
    <lineage>
        <taxon>unclassified sequences</taxon>
        <taxon>metagenomes</taxon>
        <taxon>ecological metagenomes</taxon>
    </lineage>
</organism>
<dbReference type="AlphaFoldDB" id="X1BCD5"/>
<accession>X1BCD5</accession>
<protein>
    <submittedName>
        <fullName evidence="1">Uncharacterized protein</fullName>
    </submittedName>
</protein>
<evidence type="ECO:0000313" key="1">
    <source>
        <dbReference type="EMBL" id="GAG92690.1"/>
    </source>
</evidence>
<sequence length="139" mass="16419">YSDYISEVSEYITLYKTMDELYRFWNTTIHCGSITCPIDDLLDKPVYDKNYSRVGTFFASIESDAPSRTYGVLIDSYLCDTWKAPRNTLMPIPTNYISNIKDTICLDKTLDELKEYWKQHFNSLSKKRKRKKYSRKGSF</sequence>
<name>X1BCD5_9ZZZZ</name>
<proteinExistence type="predicted"/>
<dbReference type="EMBL" id="BART01028740">
    <property type="protein sequence ID" value="GAG92690.1"/>
    <property type="molecule type" value="Genomic_DNA"/>
</dbReference>
<comment type="caution">
    <text evidence="1">The sequence shown here is derived from an EMBL/GenBank/DDBJ whole genome shotgun (WGS) entry which is preliminary data.</text>
</comment>
<reference evidence="1" key="1">
    <citation type="journal article" date="2014" name="Front. Microbiol.">
        <title>High frequency of phylogenetically diverse reductive dehalogenase-homologous genes in deep subseafloor sedimentary metagenomes.</title>
        <authorList>
            <person name="Kawai M."/>
            <person name="Futagami T."/>
            <person name="Toyoda A."/>
            <person name="Takaki Y."/>
            <person name="Nishi S."/>
            <person name="Hori S."/>
            <person name="Arai W."/>
            <person name="Tsubouchi T."/>
            <person name="Morono Y."/>
            <person name="Uchiyama I."/>
            <person name="Ito T."/>
            <person name="Fujiyama A."/>
            <person name="Inagaki F."/>
            <person name="Takami H."/>
        </authorList>
    </citation>
    <scope>NUCLEOTIDE SEQUENCE</scope>
    <source>
        <strain evidence="1">Expedition CK06-06</strain>
    </source>
</reference>
<gene>
    <name evidence="1" type="ORF">S01H4_50589</name>
</gene>
<feature type="non-terminal residue" evidence="1">
    <location>
        <position position="1"/>
    </location>
</feature>